<dbReference type="Pfam" id="PF02371">
    <property type="entry name" value="Transposase_20"/>
    <property type="match status" value="1"/>
</dbReference>
<dbReference type="InterPro" id="IPR003346">
    <property type="entry name" value="Transposase_20"/>
</dbReference>
<feature type="domain" description="Transposase IS110-like N-terminal" evidence="1">
    <location>
        <begin position="7"/>
        <end position="146"/>
    </location>
</feature>
<dbReference type="STRING" id="573370.DMR_01230"/>
<dbReference type="eggNOG" id="COG3547">
    <property type="taxonomic scope" value="Bacteria"/>
</dbReference>
<dbReference type="InterPro" id="IPR047650">
    <property type="entry name" value="Transpos_IS110"/>
</dbReference>
<dbReference type="GO" id="GO:0004803">
    <property type="term" value="F:transposase activity"/>
    <property type="evidence" value="ECO:0007669"/>
    <property type="project" value="InterPro"/>
</dbReference>
<evidence type="ECO:0000313" key="4">
    <source>
        <dbReference type="Proteomes" id="UP000009071"/>
    </source>
</evidence>
<dbReference type="PANTHER" id="PTHR33055">
    <property type="entry name" value="TRANSPOSASE FOR INSERTION SEQUENCE ELEMENT IS1111A"/>
    <property type="match status" value="1"/>
</dbReference>
<protein>
    <submittedName>
        <fullName evidence="3">Transposase for insertion sequence element</fullName>
    </submittedName>
</protein>
<accession>C4XTU9</accession>
<gene>
    <name evidence="3" type="ordered locus">DMR_01230</name>
</gene>
<organism evidence="3 4">
    <name type="scientific">Solidesulfovibrio magneticus (strain ATCC 700980 / DSM 13731 / RS-1)</name>
    <name type="common">Desulfovibrio magneticus</name>
    <dbReference type="NCBI Taxonomy" id="573370"/>
    <lineage>
        <taxon>Bacteria</taxon>
        <taxon>Pseudomonadati</taxon>
        <taxon>Thermodesulfobacteriota</taxon>
        <taxon>Desulfovibrionia</taxon>
        <taxon>Desulfovibrionales</taxon>
        <taxon>Desulfovibrionaceae</taxon>
        <taxon>Solidesulfovibrio</taxon>
    </lineage>
</organism>
<dbReference type="NCBIfam" id="NF033542">
    <property type="entry name" value="transpos_IS110"/>
    <property type="match status" value="1"/>
</dbReference>
<name>C4XTU9_SOLM1</name>
<evidence type="ECO:0000313" key="3">
    <source>
        <dbReference type="EMBL" id="BAH73614.1"/>
    </source>
</evidence>
<dbReference type="RefSeq" id="WP_012749707.1">
    <property type="nucleotide sequence ID" value="NC_012796.1"/>
</dbReference>
<feature type="domain" description="Transposase IS116/IS110/IS902 C-terminal" evidence="2">
    <location>
        <begin position="214"/>
        <end position="289"/>
    </location>
</feature>
<reference evidence="3 4" key="1">
    <citation type="journal article" date="2009" name="Genome Res.">
        <title>Whole genome sequence of Desulfovibrio magneticus strain RS-1 revealed common gene clusters in magnetotactic bacteria.</title>
        <authorList>
            <person name="Nakazawa H."/>
            <person name="Arakaki A."/>
            <person name="Narita-Yamada S."/>
            <person name="Yashiro I."/>
            <person name="Jinno K."/>
            <person name="Aoki N."/>
            <person name="Tsuruyama A."/>
            <person name="Okamura Y."/>
            <person name="Tanikawa S."/>
            <person name="Fujita N."/>
            <person name="Takeyama H."/>
            <person name="Matsunaga T."/>
        </authorList>
    </citation>
    <scope>NUCLEOTIDE SEQUENCE [LARGE SCALE GENOMIC DNA]</scope>
    <source>
        <strain evidence="4">ATCC 700980 / DSM 13731 / RS-1</strain>
    </source>
</reference>
<keyword evidence="4" id="KW-1185">Reference proteome</keyword>
<dbReference type="Pfam" id="PF01548">
    <property type="entry name" value="DEDD_Tnp_IS110"/>
    <property type="match status" value="1"/>
</dbReference>
<evidence type="ECO:0000259" key="2">
    <source>
        <dbReference type="Pfam" id="PF02371"/>
    </source>
</evidence>
<dbReference type="Proteomes" id="UP000009071">
    <property type="component" value="Chromosome"/>
</dbReference>
<dbReference type="EMBL" id="AP010904">
    <property type="protein sequence ID" value="BAH73614.1"/>
    <property type="molecule type" value="Genomic_DNA"/>
</dbReference>
<dbReference type="GO" id="GO:0003677">
    <property type="term" value="F:DNA binding"/>
    <property type="evidence" value="ECO:0007669"/>
    <property type="project" value="InterPro"/>
</dbReference>
<sequence length="339" mass="37345">MAIITTVGLDLAKRYFQVHGVDKQGKVVLKKQLSREGVLSFFVNLPPCLVGMEACGGSHYWAREIGKFGHTVRQISPQFVKPYVKSNKNDANDAEAICEAVSRPSMRFVTTKSIEQQDIQALHRIRDRLVGNRTALANQTRGLLLELGIAMPQGIRHLRTMLPIIIEDMDNNQTLLEKDYLSDLYSELVELDAKVAAYDAKLAAICKQSAECMRLLKVPGIGPLSATAIVAAVGQAKEFKNGREFSAWLGLVPRQNSSGGKTKLQGISKRGDIYLRTLLIHGARAVAYRGSSGNDARSQWLRAICDRRGMNRAVVARANKTARIVWAVLAKGEAYKEAA</sequence>
<dbReference type="PANTHER" id="PTHR33055:SF3">
    <property type="entry name" value="PUTATIVE TRANSPOSASE FOR IS117-RELATED"/>
    <property type="match status" value="1"/>
</dbReference>
<dbReference type="AlphaFoldDB" id="C4XTU9"/>
<dbReference type="HOGENOM" id="CLU_036902_3_1_7"/>
<dbReference type="InterPro" id="IPR002525">
    <property type="entry name" value="Transp_IS110-like_N"/>
</dbReference>
<evidence type="ECO:0000259" key="1">
    <source>
        <dbReference type="Pfam" id="PF01548"/>
    </source>
</evidence>
<dbReference type="KEGG" id="dma:DMR_01230"/>
<dbReference type="OrthoDB" id="5453147at2"/>
<dbReference type="GO" id="GO:0006313">
    <property type="term" value="P:DNA transposition"/>
    <property type="evidence" value="ECO:0007669"/>
    <property type="project" value="InterPro"/>
</dbReference>
<proteinExistence type="predicted"/>